<dbReference type="Proteomes" id="UP000077266">
    <property type="component" value="Unassembled WGS sequence"/>
</dbReference>
<dbReference type="STRING" id="1314781.A0A165CU14"/>
<dbReference type="SUPFAM" id="SSF52540">
    <property type="entry name" value="P-loop containing nucleoside triphosphate hydrolases"/>
    <property type="match status" value="1"/>
</dbReference>
<keyword evidence="3" id="KW-1185">Reference proteome</keyword>
<dbReference type="InParanoid" id="A0A165CU14"/>
<dbReference type="PANTHER" id="PTHR47691">
    <property type="entry name" value="REGULATOR-RELATED"/>
    <property type="match status" value="1"/>
</dbReference>
<evidence type="ECO:0000313" key="3">
    <source>
        <dbReference type="Proteomes" id="UP000077266"/>
    </source>
</evidence>
<dbReference type="Gene3D" id="3.40.50.300">
    <property type="entry name" value="P-loop containing nucleotide triphosphate hydrolases"/>
    <property type="match status" value="1"/>
</dbReference>
<organism evidence="2 3">
    <name type="scientific">Exidia glandulosa HHB12029</name>
    <dbReference type="NCBI Taxonomy" id="1314781"/>
    <lineage>
        <taxon>Eukaryota</taxon>
        <taxon>Fungi</taxon>
        <taxon>Dikarya</taxon>
        <taxon>Basidiomycota</taxon>
        <taxon>Agaricomycotina</taxon>
        <taxon>Agaricomycetes</taxon>
        <taxon>Auriculariales</taxon>
        <taxon>Exidiaceae</taxon>
        <taxon>Exidia</taxon>
    </lineage>
</organism>
<dbReference type="AlphaFoldDB" id="A0A165CU14"/>
<dbReference type="InterPro" id="IPR027417">
    <property type="entry name" value="P-loop_NTPase"/>
</dbReference>
<name>A0A165CU14_EXIGL</name>
<sequence>MALEDVVSSAAGLTEDYTRLLSAVKTNRDVATALIGQLSRFASALSAASGDSTDDSAMGHARKEFMDYLARVLTQRRDAEVLAGLSERLQTASAIFKTRAKMQISDNAAIILNLYQKLEAAPAASETVPVGVEPRMVTVAEDLPPRPQLFFGRQEELEVVVGALTTGTAPARLAILGGPGMGKTTLAVAAIHDPVVSARFSTRRYFVPCDLAEGRSSSCLHLVASAFGVVDNDASTIKKNLDAILNVAHSPSFLVLDNFESAWEPLGQRAEAESLLQFLSNMSHLSLLVTMRGAERPHGVLWTKPHLPAMGPLNMAAAIQTFVAISDIDENDSDLPTLMGYLGNVPLAVTLGGNLAQCEPIGSLLARWQEARTAIIARGGQDHRLASLDVSIALSLRSSRVKDAPGAQALLSLLALLPSGVMDTDIDLWELAHSKQALSALLRSSLATRTPDGRIQVLAPIREYILANFAPLGQ</sequence>
<protein>
    <recommendedName>
        <fullName evidence="1">Novel STAND NTPase 1 domain-containing protein</fullName>
    </recommendedName>
</protein>
<dbReference type="PANTHER" id="PTHR47691:SF3">
    <property type="entry name" value="HTH-TYPE TRANSCRIPTIONAL REGULATOR RV0890C-RELATED"/>
    <property type="match status" value="1"/>
</dbReference>
<feature type="domain" description="Novel STAND NTPase 1" evidence="1">
    <location>
        <begin position="148"/>
        <end position="292"/>
    </location>
</feature>
<gene>
    <name evidence="2" type="ORF">EXIGLDRAFT_809511</name>
</gene>
<dbReference type="EMBL" id="KV426287">
    <property type="protein sequence ID" value="KZV83117.1"/>
    <property type="molecule type" value="Genomic_DNA"/>
</dbReference>
<proteinExistence type="predicted"/>
<evidence type="ECO:0000259" key="1">
    <source>
        <dbReference type="Pfam" id="PF20703"/>
    </source>
</evidence>
<accession>A0A165CU14</accession>
<dbReference type="Pfam" id="PF20703">
    <property type="entry name" value="nSTAND1"/>
    <property type="match status" value="1"/>
</dbReference>
<dbReference type="OrthoDB" id="431454at2759"/>
<reference evidence="2 3" key="1">
    <citation type="journal article" date="2016" name="Mol. Biol. Evol.">
        <title>Comparative Genomics of Early-Diverging Mushroom-Forming Fungi Provides Insights into the Origins of Lignocellulose Decay Capabilities.</title>
        <authorList>
            <person name="Nagy L.G."/>
            <person name="Riley R."/>
            <person name="Tritt A."/>
            <person name="Adam C."/>
            <person name="Daum C."/>
            <person name="Floudas D."/>
            <person name="Sun H."/>
            <person name="Yadav J.S."/>
            <person name="Pangilinan J."/>
            <person name="Larsson K.H."/>
            <person name="Matsuura K."/>
            <person name="Barry K."/>
            <person name="Labutti K."/>
            <person name="Kuo R."/>
            <person name="Ohm R.A."/>
            <person name="Bhattacharya S.S."/>
            <person name="Shirouzu T."/>
            <person name="Yoshinaga Y."/>
            <person name="Martin F.M."/>
            <person name="Grigoriev I.V."/>
            <person name="Hibbett D.S."/>
        </authorList>
    </citation>
    <scope>NUCLEOTIDE SEQUENCE [LARGE SCALE GENOMIC DNA]</scope>
    <source>
        <strain evidence="2 3">HHB12029</strain>
    </source>
</reference>
<dbReference type="InterPro" id="IPR049052">
    <property type="entry name" value="nSTAND1"/>
</dbReference>
<evidence type="ECO:0000313" key="2">
    <source>
        <dbReference type="EMBL" id="KZV83117.1"/>
    </source>
</evidence>